<keyword evidence="4" id="KW-0862">Zinc</keyword>
<organism evidence="11 12">
    <name type="scientific">Chytriomyces confervae</name>
    <dbReference type="NCBI Taxonomy" id="246404"/>
    <lineage>
        <taxon>Eukaryota</taxon>
        <taxon>Fungi</taxon>
        <taxon>Fungi incertae sedis</taxon>
        <taxon>Chytridiomycota</taxon>
        <taxon>Chytridiomycota incertae sedis</taxon>
        <taxon>Chytridiomycetes</taxon>
        <taxon>Chytridiales</taxon>
        <taxon>Chytriomycetaceae</taxon>
        <taxon>Chytriomyces</taxon>
    </lineage>
</organism>
<gene>
    <name evidence="11" type="ORF">CcCBS67573_g06207</name>
</gene>
<evidence type="ECO:0000256" key="9">
    <source>
        <dbReference type="SAM" id="MobiDB-lite"/>
    </source>
</evidence>
<keyword evidence="2" id="KW-0479">Metal-binding</keyword>
<evidence type="ECO:0000313" key="12">
    <source>
        <dbReference type="Proteomes" id="UP000320333"/>
    </source>
</evidence>
<dbReference type="Pfam" id="PF00320">
    <property type="entry name" value="GATA"/>
    <property type="match status" value="1"/>
</dbReference>
<dbReference type="GO" id="GO:0000978">
    <property type="term" value="F:RNA polymerase II cis-regulatory region sequence-specific DNA binding"/>
    <property type="evidence" value="ECO:0007669"/>
    <property type="project" value="TreeGrafter"/>
</dbReference>
<keyword evidence="12" id="KW-1185">Reference proteome</keyword>
<dbReference type="InterPro" id="IPR000679">
    <property type="entry name" value="Znf_GATA"/>
</dbReference>
<evidence type="ECO:0000256" key="6">
    <source>
        <dbReference type="ARBA" id="ARBA00023163"/>
    </source>
</evidence>
<dbReference type="Proteomes" id="UP000320333">
    <property type="component" value="Unassembled WGS sequence"/>
</dbReference>
<accession>A0A507F7G0</accession>
<feature type="compositionally biased region" description="Pro residues" evidence="9">
    <location>
        <begin position="17"/>
        <end position="27"/>
    </location>
</feature>
<keyword evidence="5" id="KW-0805">Transcription regulation</keyword>
<keyword evidence="3 8" id="KW-0863">Zinc-finger</keyword>
<dbReference type="AlphaFoldDB" id="A0A507F7G0"/>
<dbReference type="InterPro" id="IPR013088">
    <property type="entry name" value="Znf_NHR/GATA"/>
</dbReference>
<protein>
    <recommendedName>
        <fullName evidence="10">GATA-type domain-containing protein</fullName>
    </recommendedName>
</protein>
<comment type="subcellular location">
    <subcellularLocation>
        <location evidence="1">Nucleus</location>
    </subcellularLocation>
</comment>
<reference evidence="11 12" key="1">
    <citation type="journal article" date="2019" name="Sci. Rep.">
        <title>Comparative genomics of chytrid fungi reveal insights into the obligate biotrophic and pathogenic lifestyle of Synchytrium endobioticum.</title>
        <authorList>
            <person name="van de Vossenberg B.T.L.H."/>
            <person name="Warris S."/>
            <person name="Nguyen H.D.T."/>
            <person name="van Gent-Pelzer M.P.E."/>
            <person name="Joly D.L."/>
            <person name="van de Geest H.C."/>
            <person name="Bonants P.J.M."/>
            <person name="Smith D.S."/>
            <person name="Levesque C.A."/>
            <person name="van der Lee T.A.J."/>
        </authorList>
    </citation>
    <scope>NUCLEOTIDE SEQUENCE [LARGE SCALE GENOMIC DNA]</scope>
    <source>
        <strain evidence="11 12">CBS 675.73</strain>
    </source>
</reference>
<feature type="compositionally biased region" description="Polar residues" evidence="9">
    <location>
        <begin position="1"/>
        <end position="16"/>
    </location>
</feature>
<evidence type="ECO:0000256" key="3">
    <source>
        <dbReference type="ARBA" id="ARBA00022771"/>
    </source>
</evidence>
<dbReference type="PANTHER" id="PTHR10071">
    <property type="entry name" value="TRANSCRIPTION FACTOR GATA FAMILY MEMBER"/>
    <property type="match status" value="1"/>
</dbReference>
<dbReference type="PROSITE" id="PS50114">
    <property type="entry name" value="GATA_ZN_FINGER_2"/>
    <property type="match status" value="1"/>
</dbReference>
<evidence type="ECO:0000259" key="10">
    <source>
        <dbReference type="PROSITE" id="PS50114"/>
    </source>
</evidence>
<dbReference type="PRINTS" id="PR00619">
    <property type="entry name" value="GATAZNFINGER"/>
</dbReference>
<dbReference type="GO" id="GO:0000122">
    <property type="term" value="P:negative regulation of transcription by RNA polymerase II"/>
    <property type="evidence" value="ECO:0007669"/>
    <property type="project" value="TreeGrafter"/>
</dbReference>
<evidence type="ECO:0000256" key="5">
    <source>
        <dbReference type="ARBA" id="ARBA00023015"/>
    </source>
</evidence>
<evidence type="ECO:0000256" key="4">
    <source>
        <dbReference type="ARBA" id="ARBA00022833"/>
    </source>
</evidence>
<dbReference type="OrthoDB" id="5597699at2759"/>
<dbReference type="GO" id="GO:0008270">
    <property type="term" value="F:zinc ion binding"/>
    <property type="evidence" value="ECO:0007669"/>
    <property type="project" value="UniProtKB-KW"/>
</dbReference>
<evidence type="ECO:0000313" key="11">
    <source>
        <dbReference type="EMBL" id="TPX71326.1"/>
    </source>
</evidence>
<evidence type="ECO:0000256" key="2">
    <source>
        <dbReference type="ARBA" id="ARBA00022723"/>
    </source>
</evidence>
<dbReference type="SMART" id="SM00401">
    <property type="entry name" value="ZnF_GATA"/>
    <property type="match status" value="1"/>
</dbReference>
<dbReference type="EMBL" id="QEAP01000254">
    <property type="protein sequence ID" value="TPX71326.1"/>
    <property type="molecule type" value="Genomic_DNA"/>
</dbReference>
<dbReference type="SUPFAM" id="SSF57716">
    <property type="entry name" value="Glucocorticoid receptor-like (DNA-binding domain)"/>
    <property type="match status" value="1"/>
</dbReference>
<keyword evidence="7" id="KW-0539">Nucleus</keyword>
<dbReference type="STRING" id="246404.A0A507F7G0"/>
<dbReference type="Gene3D" id="3.30.50.10">
    <property type="entry name" value="Erythroid Transcription Factor GATA-1, subunit A"/>
    <property type="match status" value="1"/>
</dbReference>
<comment type="caution">
    <text evidence="11">The sequence shown here is derived from an EMBL/GenBank/DDBJ whole genome shotgun (WGS) entry which is preliminary data.</text>
</comment>
<evidence type="ECO:0000256" key="8">
    <source>
        <dbReference type="PROSITE-ProRule" id="PRU00094"/>
    </source>
</evidence>
<proteinExistence type="predicted"/>
<dbReference type="GO" id="GO:0000981">
    <property type="term" value="F:DNA-binding transcription factor activity, RNA polymerase II-specific"/>
    <property type="evidence" value="ECO:0007669"/>
    <property type="project" value="TreeGrafter"/>
</dbReference>
<feature type="domain" description="GATA-type" evidence="10">
    <location>
        <begin position="119"/>
        <end position="172"/>
    </location>
</feature>
<evidence type="ECO:0000256" key="7">
    <source>
        <dbReference type="ARBA" id="ARBA00023242"/>
    </source>
</evidence>
<sequence length="185" mass="20553">MFPQDCSVSASFNSATSPPPPPPPPFGPDVALISAFLSQYPQLHTAFLRSLEIAALPDLSIASPGCSMASISNIEDPNLKQESPLELFFSDMEQMQSPAPSEDSYAEELFPKRRMTAVQHNQHRCANCNTTVASRWRRDDEGQRVCNACGVYFRLYGRKRVVAKTAKIVKRRNRVAKESSLCDSE</sequence>
<dbReference type="GO" id="GO:0045944">
    <property type="term" value="P:positive regulation of transcription by RNA polymerase II"/>
    <property type="evidence" value="ECO:0007669"/>
    <property type="project" value="TreeGrafter"/>
</dbReference>
<keyword evidence="6" id="KW-0804">Transcription</keyword>
<dbReference type="InterPro" id="IPR039355">
    <property type="entry name" value="Transcription_factor_GATA"/>
</dbReference>
<dbReference type="CDD" id="cd00202">
    <property type="entry name" value="ZnF_GATA"/>
    <property type="match status" value="1"/>
</dbReference>
<dbReference type="GO" id="GO:0005634">
    <property type="term" value="C:nucleus"/>
    <property type="evidence" value="ECO:0007669"/>
    <property type="project" value="UniProtKB-SubCell"/>
</dbReference>
<name>A0A507F7G0_9FUNG</name>
<dbReference type="PANTHER" id="PTHR10071:SF335">
    <property type="entry name" value="IRON-SENSING TRANSCRIPTIONAL REPRESSOR-RELATED"/>
    <property type="match status" value="1"/>
</dbReference>
<evidence type="ECO:0000256" key="1">
    <source>
        <dbReference type="ARBA" id="ARBA00004123"/>
    </source>
</evidence>
<feature type="region of interest" description="Disordered" evidence="9">
    <location>
        <begin position="1"/>
        <end position="27"/>
    </location>
</feature>